<reference evidence="1" key="1">
    <citation type="journal article" date="2018" name="Genome Biol.">
        <title>SKESA: strategic k-mer extension for scrupulous assemblies.</title>
        <authorList>
            <person name="Souvorov A."/>
            <person name="Agarwala R."/>
            <person name="Lipman D.J."/>
        </authorList>
    </citation>
    <scope>NUCLEOTIDE SEQUENCE [LARGE SCALE GENOMIC DNA]</scope>
    <source>
        <strain evidence="1">Ecoli[ST-219]</strain>
        <strain>ecoli[ST-219]</strain>
    </source>
</reference>
<sequence length="63" mass="6464">MPDATLAASYPTWGIAHVGRIRLHAASASGAVQLPDATLAASYPAYGIAHVGRIRLHAASANK</sequence>
<reference evidence="1" key="2">
    <citation type="submission" date="2019-11" db="EMBL/GenBank/DDBJ databases">
        <authorList>
            <consortium name="NCBI Pathogen Detection Project"/>
        </authorList>
    </citation>
    <scope>NUCLEOTIDE SEQUENCE</scope>
    <source>
        <strain evidence="1">Ecoli[ST-219]</strain>
    </source>
</reference>
<gene>
    <name evidence="1" type="ORF">HLZ50_09825</name>
</gene>
<evidence type="ECO:0000313" key="1">
    <source>
        <dbReference type="EMBL" id="HAJ5150328.1"/>
    </source>
</evidence>
<dbReference type="AlphaFoldDB" id="A0A7B3MJ97"/>
<dbReference type="Proteomes" id="UP000840371">
    <property type="component" value="Unassembled WGS sequence"/>
</dbReference>
<name>A0A7B3MJ97_ECOLX</name>
<dbReference type="RefSeq" id="WP_077694714.1">
    <property type="nucleotide sequence ID" value="NZ_BFJX01000005.1"/>
</dbReference>
<dbReference type="EMBL" id="DABGKZ010000009">
    <property type="protein sequence ID" value="HAJ5150328.1"/>
    <property type="molecule type" value="Genomic_DNA"/>
</dbReference>
<organism evidence="1">
    <name type="scientific">Escherichia coli</name>
    <dbReference type="NCBI Taxonomy" id="562"/>
    <lineage>
        <taxon>Bacteria</taxon>
        <taxon>Pseudomonadati</taxon>
        <taxon>Pseudomonadota</taxon>
        <taxon>Gammaproteobacteria</taxon>
        <taxon>Enterobacterales</taxon>
        <taxon>Enterobacteriaceae</taxon>
        <taxon>Escherichia</taxon>
    </lineage>
</organism>
<protein>
    <submittedName>
        <fullName evidence="1">Uncharacterized protein</fullName>
    </submittedName>
</protein>
<accession>A0A7B3MJ97</accession>
<comment type="caution">
    <text evidence="1">The sequence shown here is derived from an EMBL/GenBank/DDBJ whole genome shotgun (WGS) entry which is preliminary data.</text>
</comment>
<proteinExistence type="predicted"/>